<dbReference type="PANTHER" id="PTHR37697:SF2">
    <property type="entry name" value="AP2-LIKE ETHYLENE-RESPONSIVE TRANSCRIPTION FACTOR SNZ"/>
    <property type="match status" value="1"/>
</dbReference>
<feature type="compositionally biased region" description="Acidic residues" evidence="1">
    <location>
        <begin position="1"/>
        <end position="12"/>
    </location>
</feature>
<reference evidence="2 3" key="3">
    <citation type="submission" date="2019-11" db="EMBL/GenBank/DDBJ databases">
        <title>A de novo genome assembly of a pear dwarfing rootstock.</title>
        <authorList>
            <person name="Wang F."/>
            <person name="Wang J."/>
            <person name="Li S."/>
            <person name="Zhang Y."/>
            <person name="Fang M."/>
            <person name="Ma L."/>
            <person name="Zhao Y."/>
            <person name="Jiang S."/>
        </authorList>
    </citation>
    <scope>NUCLEOTIDE SEQUENCE [LARGE SCALE GENOMIC DNA]</scope>
    <source>
        <strain evidence="2">S2</strain>
        <tissue evidence="2">Leaf</tissue>
    </source>
</reference>
<reference evidence="2 3" key="1">
    <citation type="submission" date="2019-09" db="EMBL/GenBank/DDBJ databases">
        <authorList>
            <person name="Ou C."/>
        </authorList>
    </citation>
    <scope>NUCLEOTIDE SEQUENCE [LARGE SCALE GENOMIC DNA]</scope>
    <source>
        <strain evidence="2">S2</strain>
        <tissue evidence="2">Leaf</tissue>
    </source>
</reference>
<gene>
    <name evidence="2" type="ORF">D8674_000558</name>
</gene>
<evidence type="ECO:0000313" key="3">
    <source>
        <dbReference type="Proteomes" id="UP000327157"/>
    </source>
</evidence>
<sequence length="348" mass="39012">MQVGDCDDDCDGFGEGNSGPTIDIVEEQMRDCFIKNKRPKRRLSPSAATLAEERRLNGDGFVGSVKGFDPQGSKERALELVYEFHGLKGFLPLPIEEDILVSGKGSEISNASQNVNATYVFHVVNDAYNNLIQSYVAADFRQIGNPLGDLDIGLFSIIYGLLGHDVLAYLQSNLFENTIADPEFWTWASRCWWRPMLGVLGPLSVVKMDTQAKAFHCAVSSKMSGLAVMGYRVLASGHSNGAFKPLERKWQQQQWGRKKDYSCFCDHFCPSKLWGLAFAPLTVETLRFLCLQSSPANHRPLVAVLSLHADLLMRNSKELVAVWKTTSPSRFRMIKMYVWLRQPCFTVV</sequence>
<evidence type="ECO:0000256" key="1">
    <source>
        <dbReference type="SAM" id="MobiDB-lite"/>
    </source>
</evidence>
<dbReference type="Proteomes" id="UP000327157">
    <property type="component" value="Chromosome 1"/>
</dbReference>
<dbReference type="PANTHER" id="PTHR37697">
    <property type="entry name" value="AP2-LIKE ETHYLENE-RESPONSIVE TRANSCRIPTION FACTOR SNZ"/>
    <property type="match status" value="1"/>
</dbReference>
<protein>
    <submittedName>
        <fullName evidence="2">RNA-binding E3 ubiquitin-protein ligase MEX3C</fullName>
    </submittedName>
</protein>
<dbReference type="EMBL" id="SMOL01000768">
    <property type="protein sequence ID" value="KAB2597638.1"/>
    <property type="molecule type" value="Genomic_DNA"/>
</dbReference>
<proteinExistence type="predicted"/>
<evidence type="ECO:0000313" key="2">
    <source>
        <dbReference type="EMBL" id="KAB2597638.1"/>
    </source>
</evidence>
<accession>A0A5N5F3I6</accession>
<keyword evidence="3" id="KW-1185">Reference proteome</keyword>
<feature type="region of interest" description="Disordered" evidence="1">
    <location>
        <begin position="1"/>
        <end position="21"/>
    </location>
</feature>
<comment type="caution">
    <text evidence="2">The sequence shown here is derived from an EMBL/GenBank/DDBJ whole genome shotgun (WGS) entry which is preliminary data.</text>
</comment>
<name>A0A5N5F3I6_9ROSA</name>
<dbReference type="OrthoDB" id="672370at2759"/>
<reference evidence="3" key="2">
    <citation type="submission" date="2019-10" db="EMBL/GenBank/DDBJ databases">
        <title>A de novo genome assembly of a pear dwarfing rootstock.</title>
        <authorList>
            <person name="Wang F."/>
            <person name="Wang J."/>
            <person name="Li S."/>
            <person name="Zhang Y."/>
            <person name="Fang M."/>
            <person name="Ma L."/>
            <person name="Zhao Y."/>
            <person name="Jiang S."/>
        </authorList>
    </citation>
    <scope>NUCLEOTIDE SEQUENCE [LARGE SCALE GENOMIC DNA]</scope>
</reference>
<dbReference type="AlphaFoldDB" id="A0A5N5F3I6"/>
<organism evidence="2 3">
    <name type="scientific">Pyrus ussuriensis x Pyrus communis</name>
    <dbReference type="NCBI Taxonomy" id="2448454"/>
    <lineage>
        <taxon>Eukaryota</taxon>
        <taxon>Viridiplantae</taxon>
        <taxon>Streptophyta</taxon>
        <taxon>Embryophyta</taxon>
        <taxon>Tracheophyta</taxon>
        <taxon>Spermatophyta</taxon>
        <taxon>Magnoliopsida</taxon>
        <taxon>eudicotyledons</taxon>
        <taxon>Gunneridae</taxon>
        <taxon>Pentapetalae</taxon>
        <taxon>rosids</taxon>
        <taxon>fabids</taxon>
        <taxon>Rosales</taxon>
        <taxon>Rosaceae</taxon>
        <taxon>Amygdaloideae</taxon>
        <taxon>Maleae</taxon>
        <taxon>Pyrus</taxon>
    </lineage>
</organism>